<keyword evidence="2" id="KW-0862">Zinc</keyword>
<reference evidence="8" key="1">
    <citation type="submission" date="2020-11" db="EMBL/GenBank/DDBJ databases">
        <authorList>
            <person name="Tran Van P."/>
        </authorList>
    </citation>
    <scope>NUCLEOTIDE SEQUENCE</scope>
</reference>
<dbReference type="GO" id="GO:0008270">
    <property type="term" value="F:zinc ion binding"/>
    <property type="evidence" value="ECO:0007669"/>
    <property type="project" value="UniProtKB-KW"/>
</dbReference>
<dbReference type="SUPFAM" id="SSF54791">
    <property type="entry name" value="Eukaryotic type KH-domain (KH-domain type I)"/>
    <property type="match status" value="2"/>
</dbReference>
<gene>
    <name evidence="8" type="ORF">DSTB1V02_LOCUS1257</name>
</gene>
<dbReference type="InterPro" id="IPR001841">
    <property type="entry name" value="Znf_RING"/>
</dbReference>
<dbReference type="InterPro" id="IPR036612">
    <property type="entry name" value="KH_dom_type_1_sf"/>
</dbReference>
<dbReference type="AlphaFoldDB" id="A0A7R9A0D1"/>
<evidence type="ECO:0000256" key="2">
    <source>
        <dbReference type="ARBA" id="ARBA00022833"/>
    </source>
</evidence>
<dbReference type="InterPro" id="IPR013083">
    <property type="entry name" value="Znf_RING/FYVE/PHD"/>
</dbReference>
<feature type="compositionally biased region" description="Basic and acidic residues" evidence="6">
    <location>
        <begin position="16"/>
        <end position="27"/>
    </location>
</feature>
<feature type="region of interest" description="Disordered" evidence="6">
    <location>
        <begin position="41"/>
        <end position="117"/>
    </location>
</feature>
<dbReference type="SMART" id="SM00184">
    <property type="entry name" value="RING"/>
    <property type="match status" value="1"/>
</dbReference>
<protein>
    <recommendedName>
        <fullName evidence="7">RING-type domain-containing protein</fullName>
    </recommendedName>
</protein>
<dbReference type="SMART" id="SM00322">
    <property type="entry name" value="KH"/>
    <property type="match status" value="2"/>
</dbReference>
<dbReference type="CDD" id="cd16518">
    <property type="entry name" value="RING-HC_MEX3"/>
    <property type="match status" value="1"/>
</dbReference>
<dbReference type="Gene3D" id="3.30.1370.10">
    <property type="entry name" value="K Homology domain, type 1"/>
    <property type="match status" value="2"/>
</dbReference>
<evidence type="ECO:0000256" key="1">
    <source>
        <dbReference type="ARBA" id="ARBA00022771"/>
    </source>
</evidence>
<dbReference type="PANTHER" id="PTHR23285">
    <property type="entry name" value="RING FINGER AND KH DOMAIN CONTAINING PROTEIN 1"/>
    <property type="match status" value="1"/>
</dbReference>
<proteinExistence type="predicted"/>
<dbReference type="SUPFAM" id="SSF57850">
    <property type="entry name" value="RING/U-box"/>
    <property type="match status" value="1"/>
</dbReference>
<feature type="domain" description="RING-type" evidence="7">
    <location>
        <begin position="503"/>
        <end position="546"/>
    </location>
</feature>
<dbReference type="EMBL" id="CAJPEV010000114">
    <property type="protein sequence ID" value="CAG0880796.1"/>
    <property type="molecule type" value="Genomic_DNA"/>
</dbReference>
<keyword evidence="1 5" id="KW-0479">Metal-binding</keyword>
<keyword evidence="9" id="KW-1185">Reference proteome</keyword>
<feature type="region of interest" description="Disordered" evidence="6">
    <location>
        <begin position="1"/>
        <end position="28"/>
    </location>
</feature>
<dbReference type="GO" id="GO:0010468">
    <property type="term" value="P:regulation of gene expression"/>
    <property type="evidence" value="ECO:0007669"/>
    <property type="project" value="UniProtKB-ARBA"/>
</dbReference>
<dbReference type="OrthoDB" id="427410at2759"/>
<sequence>MRQLSSPVMPASLYPEMEKPSGLEEQRAFQLALELSMLGLSSTTTSNGSTDGSSSSPDNDGLGSSIIQDEARAKKSQNMTECVPVPSSEHVAEIVGRQGDVLVESDETEPDGRDRETLGASSVATRGQTGFVAPDARHRCRPGPTLPHSTVNIKLRMKRRSKYNIEFQFPVHFGCKIKALRAKTNTYIKTPVRGEEPVFVVTGRREDVTAAKREILSAAEHFSAIRAQRKGGLNGCGGIIPPGGPGQVTLSVRVPYRVVGLVVGPKGATIKRIQQQTHTYIVTPSRDKEPIFEVTGMPENVEMARKEIESHIAMRTGGIFDPHDPDDFGSRPPGPVGPVDGELGLNLKSLNSDPFHHHPSSSILPSNGLNNDPSGLYYGKPYTNGHHQSYPLYSNGGDHGMWNDNKVLGNSAFNGGGTNSISSGLRSILGNMVRSSSLGSPGTTTPRISPPPQQLPLDVHRPARRIQSEPHVGPVGLFGDGVGTPTSGSSPSPPSLSLKKRECMVCFDSEIVAALVPCGHNLFCMECAQRLCETPDGSPGLCPACHQPVTQAIRIFS</sequence>
<evidence type="ECO:0000313" key="9">
    <source>
        <dbReference type="Proteomes" id="UP000677054"/>
    </source>
</evidence>
<dbReference type="InterPro" id="IPR004087">
    <property type="entry name" value="KH_dom"/>
</dbReference>
<dbReference type="Gene3D" id="3.30.40.10">
    <property type="entry name" value="Zinc/RING finger domain, C3HC4 (zinc finger)"/>
    <property type="match status" value="1"/>
</dbReference>
<dbReference type="EMBL" id="LR899631">
    <property type="protein sequence ID" value="CAD7241257.1"/>
    <property type="molecule type" value="Genomic_DNA"/>
</dbReference>
<dbReference type="PROSITE" id="PS50089">
    <property type="entry name" value="ZF_RING_2"/>
    <property type="match status" value="1"/>
</dbReference>
<evidence type="ECO:0000259" key="7">
    <source>
        <dbReference type="PROSITE" id="PS50089"/>
    </source>
</evidence>
<evidence type="ECO:0000256" key="5">
    <source>
        <dbReference type="PROSITE-ProRule" id="PRU00175"/>
    </source>
</evidence>
<organism evidence="8">
    <name type="scientific">Darwinula stevensoni</name>
    <dbReference type="NCBI Taxonomy" id="69355"/>
    <lineage>
        <taxon>Eukaryota</taxon>
        <taxon>Metazoa</taxon>
        <taxon>Ecdysozoa</taxon>
        <taxon>Arthropoda</taxon>
        <taxon>Crustacea</taxon>
        <taxon>Oligostraca</taxon>
        <taxon>Ostracoda</taxon>
        <taxon>Podocopa</taxon>
        <taxon>Podocopida</taxon>
        <taxon>Darwinulocopina</taxon>
        <taxon>Darwinuloidea</taxon>
        <taxon>Darwinulidae</taxon>
        <taxon>Darwinula</taxon>
    </lineage>
</organism>
<name>A0A7R9A0D1_9CRUS</name>
<keyword evidence="1 5" id="KW-0863">Zinc-finger</keyword>
<dbReference type="GO" id="GO:0003723">
    <property type="term" value="F:RNA binding"/>
    <property type="evidence" value="ECO:0007669"/>
    <property type="project" value="UniProtKB-UniRule"/>
</dbReference>
<dbReference type="InterPro" id="IPR004088">
    <property type="entry name" value="KH_dom_type_1"/>
</dbReference>
<feature type="compositionally biased region" description="Low complexity" evidence="6">
    <location>
        <begin position="41"/>
        <end position="65"/>
    </location>
</feature>
<dbReference type="FunFam" id="3.30.40.10:FF:000090">
    <property type="entry name" value="Mex-3 RNA-binding family member C"/>
    <property type="match status" value="1"/>
</dbReference>
<feature type="region of interest" description="Disordered" evidence="6">
    <location>
        <begin position="348"/>
        <end position="368"/>
    </location>
</feature>
<dbReference type="PANTHER" id="PTHR23285:SF7">
    <property type="entry name" value="LD09246P1"/>
    <property type="match status" value="1"/>
</dbReference>
<evidence type="ECO:0000256" key="4">
    <source>
        <dbReference type="PROSITE-ProRule" id="PRU00117"/>
    </source>
</evidence>
<dbReference type="Pfam" id="PF13920">
    <property type="entry name" value="zf-C3HC4_3"/>
    <property type="match status" value="1"/>
</dbReference>
<keyword evidence="3 4" id="KW-0694">RNA-binding</keyword>
<dbReference type="FunFam" id="3.30.1370.10:FF:000013">
    <property type="entry name" value="Mex-3 RNA-binding family member B"/>
    <property type="match status" value="1"/>
</dbReference>
<dbReference type="CDD" id="cd22424">
    <property type="entry name" value="KH-I_MEX3_rpt2"/>
    <property type="match status" value="1"/>
</dbReference>
<evidence type="ECO:0000256" key="6">
    <source>
        <dbReference type="SAM" id="MobiDB-lite"/>
    </source>
</evidence>
<dbReference type="InterPro" id="IPR047227">
    <property type="entry name" value="MEX3"/>
</dbReference>
<accession>A0A7R9A0D1</accession>
<evidence type="ECO:0000256" key="3">
    <source>
        <dbReference type="ARBA" id="ARBA00022884"/>
    </source>
</evidence>
<dbReference type="InterPro" id="IPR047226">
    <property type="entry name" value="KH-I_MEX3_rpt2"/>
</dbReference>
<dbReference type="PROSITE" id="PS50084">
    <property type="entry name" value="KH_TYPE_1"/>
    <property type="match status" value="1"/>
</dbReference>
<dbReference type="Proteomes" id="UP000677054">
    <property type="component" value="Unassembled WGS sequence"/>
</dbReference>
<evidence type="ECO:0000313" key="8">
    <source>
        <dbReference type="EMBL" id="CAD7241257.1"/>
    </source>
</evidence>
<dbReference type="Pfam" id="PF00013">
    <property type="entry name" value="KH_1"/>
    <property type="match status" value="2"/>
</dbReference>